<dbReference type="EMBL" id="PEBW01000002">
    <property type="protein sequence ID" value="PTQ52619.1"/>
    <property type="molecule type" value="Genomic_DNA"/>
</dbReference>
<evidence type="ECO:0000256" key="5">
    <source>
        <dbReference type="ARBA" id="ARBA00022695"/>
    </source>
</evidence>
<dbReference type="InterPro" id="IPR001247">
    <property type="entry name" value="ExoRNase_PH_dom1"/>
</dbReference>
<dbReference type="AlphaFoldDB" id="A0A2T5G8X3"/>
<dbReference type="Pfam" id="PF01138">
    <property type="entry name" value="RNase_PH"/>
    <property type="match status" value="2"/>
</dbReference>
<dbReference type="PANTHER" id="PTHR11252:SF0">
    <property type="entry name" value="POLYRIBONUCLEOTIDE NUCLEOTIDYLTRANSFERASE 1, MITOCHONDRIAL"/>
    <property type="match status" value="1"/>
</dbReference>
<accession>A0A2T5G8X3</accession>
<dbReference type="HAMAP" id="MF_01595">
    <property type="entry name" value="PNPase"/>
    <property type="match status" value="1"/>
</dbReference>
<evidence type="ECO:0000313" key="13">
    <source>
        <dbReference type="Proteomes" id="UP000244016"/>
    </source>
</evidence>
<dbReference type="SUPFAM" id="SSF54211">
    <property type="entry name" value="Ribosomal protein S5 domain 2-like"/>
    <property type="match status" value="2"/>
</dbReference>
<protein>
    <recommendedName>
        <fullName evidence="9">Polyribonucleotide nucleotidyltransferase</fullName>
        <ecNumber evidence="9">2.7.7.8</ecNumber>
    </recommendedName>
    <alternativeName>
        <fullName evidence="9">Polynucleotide phosphorylase</fullName>
        <shortName evidence="9">PNPase</shortName>
    </alternativeName>
</protein>
<dbReference type="InterPro" id="IPR004088">
    <property type="entry name" value="KH_dom_type_1"/>
</dbReference>
<dbReference type="NCBIfam" id="NF008805">
    <property type="entry name" value="PRK11824.1"/>
    <property type="match status" value="1"/>
</dbReference>
<keyword evidence="8 9" id="KW-0694">RNA-binding</keyword>
<dbReference type="SMART" id="SM00322">
    <property type="entry name" value="KH"/>
    <property type="match status" value="1"/>
</dbReference>
<comment type="caution">
    <text evidence="12">The sequence shown here is derived from an EMBL/GenBank/DDBJ whole genome shotgun (WGS) entry which is preliminary data.</text>
</comment>
<evidence type="ECO:0000259" key="11">
    <source>
        <dbReference type="PROSITE" id="PS50126"/>
    </source>
</evidence>
<dbReference type="GO" id="GO:0005829">
    <property type="term" value="C:cytosol"/>
    <property type="evidence" value="ECO:0007669"/>
    <property type="project" value="TreeGrafter"/>
</dbReference>
<dbReference type="InterPro" id="IPR020568">
    <property type="entry name" value="Ribosomal_Su5_D2-typ_SF"/>
</dbReference>
<feature type="region of interest" description="Disordered" evidence="10">
    <location>
        <begin position="692"/>
        <end position="789"/>
    </location>
</feature>
<dbReference type="FunFam" id="3.30.230.70:FF:000002">
    <property type="entry name" value="Polyribonucleotide nucleotidyltransferase"/>
    <property type="match status" value="1"/>
</dbReference>
<dbReference type="GO" id="GO:0000175">
    <property type="term" value="F:3'-5'-RNA exonuclease activity"/>
    <property type="evidence" value="ECO:0007669"/>
    <property type="project" value="TreeGrafter"/>
</dbReference>
<dbReference type="PANTHER" id="PTHR11252">
    <property type="entry name" value="POLYRIBONUCLEOTIDE NUCLEOTIDYLTRANSFERASE"/>
    <property type="match status" value="1"/>
</dbReference>
<dbReference type="Pfam" id="PF03726">
    <property type="entry name" value="PNPase"/>
    <property type="match status" value="1"/>
</dbReference>
<keyword evidence="5 9" id="KW-0548">Nucleotidyltransferase</keyword>
<dbReference type="InterPro" id="IPR012340">
    <property type="entry name" value="NA-bd_OB-fold"/>
</dbReference>
<keyword evidence="7 9" id="KW-0460">Magnesium</keyword>
<dbReference type="CDD" id="cd04472">
    <property type="entry name" value="S1_PNPase"/>
    <property type="match status" value="1"/>
</dbReference>
<evidence type="ECO:0000256" key="4">
    <source>
        <dbReference type="ARBA" id="ARBA00022679"/>
    </source>
</evidence>
<dbReference type="FunFam" id="2.40.50.140:FF:000023">
    <property type="entry name" value="Polyribonucleotide nucleotidyltransferase"/>
    <property type="match status" value="1"/>
</dbReference>
<evidence type="ECO:0000256" key="2">
    <source>
        <dbReference type="ARBA" id="ARBA00007404"/>
    </source>
</evidence>
<comment type="function">
    <text evidence="9">Involved in mRNA degradation. Catalyzes the phosphorolysis of single-stranded polyribonucleotides processively in the 3'- to 5'-direction.</text>
</comment>
<dbReference type="GO" id="GO:0003723">
    <property type="term" value="F:RNA binding"/>
    <property type="evidence" value="ECO:0007669"/>
    <property type="project" value="UniProtKB-UniRule"/>
</dbReference>
<dbReference type="InterPro" id="IPR027408">
    <property type="entry name" value="PNPase/RNase_PH_dom_sf"/>
</dbReference>
<dbReference type="SUPFAM" id="SSF55666">
    <property type="entry name" value="Ribonuclease PH domain 2-like"/>
    <property type="match status" value="2"/>
</dbReference>
<evidence type="ECO:0000256" key="1">
    <source>
        <dbReference type="ARBA" id="ARBA00004496"/>
    </source>
</evidence>
<dbReference type="InterPro" id="IPR015848">
    <property type="entry name" value="PNPase_PH_RNA-bd_bac/org-type"/>
</dbReference>
<dbReference type="SUPFAM" id="SSF50249">
    <property type="entry name" value="Nucleic acid-binding proteins"/>
    <property type="match status" value="1"/>
</dbReference>
<dbReference type="InterPro" id="IPR036345">
    <property type="entry name" value="ExoRNase_PH_dom2_sf"/>
</dbReference>
<feature type="compositionally biased region" description="Basic and acidic residues" evidence="10">
    <location>
        <begin position="695"/>
        <end position="734"/>
    </location>
</feature>
<dbReference type="Gene3D" id="2.40.50.140">
    <property type="entry name" value="Nucleic acid-binding proteins"/>
    <property type="match status" value="1"/>
</dbReference>
<feature type="binding site" evidence="9">
    <location>
        <position position="487"/>
    </location>
    <ligand>
        <name>Mg(2+)</name>
        <dbReference type="ChEBI" id="CHEBI:18420"/>
    </ligand>
</feature>
<dbReference type="Gene3D" id="3.30.230.70">
    <property type="entry name" value="GHMP Kinase, N-terminal domain"/>
    <property type="match status" value="2"/>
</dbReference>
<dbReference type="NCBIfam" id="TIGR03591">
    <property type="entry name" value="polynuc_phos"/>
    <property type="match status" value="1"/>
</dbReference>
<dbReference type="FunFam" id="3.30.1370.10:FF:000001">
    <property type="entry name" value="Polyribonucleotide nucleotidyltransferase"/>
    <property type="match status" value="1"/>
</dbReference>
<comment type="similarity">
    <text evidence="2 9">Belongs to the polyribonucleotide nucleotidyltransferase family.</text>
</comment>
<feature type="binding site" evidence="9">
    <location>
        <position position="481"/>
    </location>
    <ligand>
        <name>Mg(2+)</name>
        <dbReference type="ChEBI" id="CHEBI:18420"/>
    </ligand>
</feature>
<dbReference type="PROSITE" id="PS50084">
    <property type="entry name" value="KH_TYPE_1"/>
    <property type="match status" value="1"/>
</dbReference>
<dbReference type="GO" id="GO:0006402">
    <property type="term" value="P:mRNA catabolic process"/>
    <property type="evidence" value="ECO:0007669"/>
    <property type="project" value="UniProtKB-UniRule"/>
</dbReference>
<gene>
    <name evidence="9" type="primary">pnp</name>
    <name evidence="12" type="ORF">BLITH_0798</name>
</gene>
<dbReference type="EC" id="2.7.7.8" evidence="9"/>
<proteinExistence type="inferred from homology"/>
<evidence type="ECO:0000256" key="9">
    <source>
        <dbReference type="HAMAP-Rule" id="MF_01595"/>
    </source>
</evidence>
<feature type="domain" description="S1 motif" evidence="11">
    <location>
        <begin position="617"/>
        <end position="685"/>
    </location>
</feature>
<dbReference type="Pfam" id="PF00013">
    <property type="entry name" value="KH_1"/>
    <property type="match status" value="1"/>
</dbReference>
<keyword evidence="6 9" id="KW-0479">Metal-binding</keyword>
<dbReference type="GO" id="GO:0006396">
    <property type="term" value="P:RNA processing"/>
    <property type="evidence" value="ECO:0007669"/>
    <property type="project" value="InterPro"/>
</dbReference>
<keyword evidence="4 9" id="KW-0808">Transferase</keyword>
<comment type="cofactor">
    <cofactor evidence="9">
        <name>Mg(2+)</name>
        <dbReference type="ChEBI" id="CHEBI:18420"/>
    </cofactor>
</comment>
<dbReference type="InterPro" id="IPR015847">
    <property type="entry name" value="ExoRNase_PH_dom2"/>
</dbReference>
<dbReference type="InterPro" id="IPR003029">
    <property type="entry name" value="S1_domain"/>
</dbReference>
<reference evidence="12 13" key="1">
    <citation type="submission" date="2017-08" db="EMBL/GenBank/DDBJ databases">
        <title>Burning lignite coal seam in the remote Altai Mountains harbors a hydrogen-driven thermophilic microbial community.</title>
        <authorList>
            <person name="Kadnikov V.V."/>
            <person name="Mardanov A.V."/>
            <person name="Ivasenko D."/>
            <person name="Beletsky A.V."/>
            <person name="Karnachuk O.V."/>
            <person name="Ravin N.V."/>
        </authorList>
    </citation>
    <scope>NUCLEOTIDE SEQUENCE [LARGE SCALE GENOMIC DNA]</scope>
    <source>
        <strain evidence="12">AL31</strain>
    </source>
</reference>
<evidence type="ECO:0000313" key="12">
    <source>
        <dbReference type="EMBL" id="PTQ52619.1"/>
    </source>
</evidence>
<dbReference type="InterPro" id="IPR004087">
    <property type="entry name" value="KH_dom"/>
</dbReference>
<dbReference type="Pfam" id="PF03725">
    <property type="entry name" value="RNase_PH_C"/>
    <property type="match status" value="2"/>
</dbReference>
<evidence type="ECO:0000256" key="7">
    <source>
        <dbReference type="ARBA" id="ARBA00022842"/>
    </source>
</evidence>
<dbReference type="CDD" id="cd11364">
    <property type="entry name" value="RNase_PH_PNPase_2"/>
    <property type="match status" value="1"/>
</dbReference>
<dbReference type="GO" id="GO:0004654">
    <property type="term" value="F:polyribonucleotide nucleotidyltransferase activity"/>
    <property type="evidence" value="ECO:0007669"/>
    <property type="project" value="UniProtKB-UniRule"/>
</dbReference>
<sequence length="789" mass="85868">MFELTVHGKTFSFEIGRYAQQANGSVLVRFGDTVVLSTATASREPKDVDFFPLTVNYEERFYAVGKIPGGFFKREGKPSEHAVLTSRLIDRPLRPLFPKGFRNEVQVISLVMSVDQDYSSEIAALNGSSLALMISDIPFEGPVGGVLVGRVNGKFVINPSVAEQEASDLHLVVAGTKDAVNMVEAGAKFVSEDDLVEAIAFAHEAIREICLFQEEVAREVGKPKMDVPLFVVDPEVEAAAREVAEARFREAAFHPEKKARERQMEAAKEEALALLKERFPEEEKEPMLRQALDDLLKEVVRKMILYEGVRPDGRGFREIRPLTIDVGILPRAHGSGLFVRGQTQVISACTLGVPSEVQILDDLGLEEEKRFMHHYNFPPFSTGEVRPIRSPGRREIGHGALVERALEPVIPPEEEFPYTIRVVSDVLESNGSTSQASVCASSLALMDAGVPIRTPVAGIAMGLVTDGERYAVLTDIQGLEDALGDMDFKVAGTREGVTALQMDIKVKGITTEILREALAQAREARLAILDAMAQVLPAPRPTLSPYAPKIATMRIDPDKIREVIGPGGRTINRIIAETGCTIDIEQDGTIFIAHTDLARVERARSVIAELTRDVNAGEIYTGKVTRLERFGAFVEILPGKEGLVHVSELAPARVARVEDVVKVGDEIVVKVVEIDPYGRINLSRRAALQELGEAAETRERRSVAVHLVESDRSGRRPGDEGAPPEARERRESGKRGFPPGASAPAGGSPARRGAPSRGRGPGISPKSPLGIDLATFKRSRPSGKSPSGP</sequence>
<dbReference type="Proteomes" id="UP000244016">
    <property type="component" value="Unassembled WGS sequence"/>
</dbReference>
<name>A0A2T5G8X3_9BACL</name>
<dbReference type="Pfam" id="PF00575">
    <property type="entry name" value="S1"/>
    <property type="match status" value="1"/>
</dbReference>
<dbReference type="FunFam" id="3.30.230.70:FF:000001">
    <property type="entry name" value="Polyribonucleotide nucleotidyltransferase"/>
    <property type="match status" value="1"/>
</dbReference>
<dbReference type="Gene3D" id="3.30.1370.10">
    <property type="entry name" value="K Homology domain, type 1"/>
    <property type="match status" value="1"/>
</dbReference>
<dbReference type="CDD" id="cd11363">
    <property type="entry name" value="RNase_PH_PNPase_1"/>
    <property type="match status" value="1"/>
</dbReference>
<dbReference type="CDD" id="cd02393">
    <property type="entry name" value="KH-I_PNPase"/>
    <property type="match status" value="1"/>
</dbReference>
<comment type="catalytic activity">
    <reaction evidence="9">
        <text>RNA(n+1) + phosphate = RNA(n) + a ribonucleoside 5'-diphosphate</text>
        <dbReference type="Rhea" id="RHEA:22096"/>
        <dbReference type="Rhea" id="RHEA-COMP:14527"/>
        <dbReference type="Rhea" id="RHEA-COMP:17342"/>
        <dbReference type="ChEBI" id="CHEBI:43474"/>
        <dbReference type="ChEBI" id="CHEBI:57930"/>
        <dbReference type="ChEBI" id="CHEBI:140395"/>
        <dbReference type="EC" id="2.7.7.8"/>
    </reaction>
</comment>
<dbReference type="PROSITE" id="PS50126">
    <property type="entry name" value="S1"/>
    <property type="match status" value="1"/>
</dbReference>
<dbReference type="SUPFAM" id="SSF54791">
    <property type="entry name" value="Eukaryotic type KH-domain (KH-domain type I)"/>
    <property type="match status" value="1"/>
</dbReference>
<keyword evidence="3 9" id="KW-0963">Cytoplasm</keyword>
<dbReference type="PIRSF" id="PIRSF005499">
    <property type="entry name" value="PNPase"/>
    <property type="match status" value="1"/>
</dbReference>
<evidence type="ECO:0000256" key="8">
    <source>
        <dbReference type="ARBA" id="ARBA00022884"/>
    </source>
</evidence>
<dbReference type="InterPro" id="IPR012162">
    <property type="entry name" value="PNPase"/>
</dbReference>
<evidence type="ECO:0000256" key="10">
    <source>
        <dbReference type="SAM" id="MobiDB-lite"/>
    </source>
</evidence>
<dbReference type="GO" id="GO:0000287">
    <property type="term" value="F:magnesium ion binding"/>
    <property type="evidence" value="ECO:0007669"/>
    <property type="project" value="UniProtKB-UniRule"/>
</dbReference>
<organism evidence="12 13">
    <name type="scientific">Brockia lithotrophica</name>
    <dbReference type="NCBI Taxonomy" id="933949"/>
    <lineage>
        <taxon>Bacteria</taxon>
        <taxon>Bacillati</taxon>
        <taxon>Bacillota</taxon>
        <taxon>Bacilli</taxon>
        <taxon>Bacillales</taxon>
        <taxon>Bacillales Family X. Incertae Sedis</taxon>
        <taxon>Brockia</taxon>
    </lineage>
</organism>
<dbReference type="InterPro" id="IPR036612">
    <property type="entry name" value="KH_dom_type_1_sf"/>
</dbReference>
<evidence type="ECO:0000256" key="3">
    <source>
        <dbReference type="ARBA" id="ARBA00022490"/>
    </source>
</evidence>
<evidence type="ECO:0000256" key="6">
    <source>
        <dbReference type="ARBA" id="ARBA00022723"/>
    </source>
</evidence>
<comment type="subcellular location">
    <subcellularLocation>
        <location evidence="1 9">Cytoplasm</location>
    </subcellularLocation>
</comment>
<feature type="compositionally biased region" description="Low complexity" evidence="10">
    <location>
        <begin position="735"/>
        <end position="768"/>
    </location>
</feature>
<dbReference type="SMART" id="SM00316">
    <property type="entry name" value="S1"/>
    <property type="match status" value="1"/>
</dbReference>